<dbReference type="InterPro" id="IPR004506">
    <property type="entry name" value="MnmA-like"/>
</dbReference>
<dbReference type="Gene3D" id="3.40.50.620">
    <property type="entry name" value="HUPs"/>
    <property type="match status" value="1"/>
</dbReference>
<comment type="caution">
    <text evidence="1">The sequence shown here is derived from an EMBL/GenBank/DDBJ whole genome shotgun (WGS) entry which is preliminary data.</text>
</comment>
<dbReference type="PANTHER" id="PTHR11933:SF5">
    <property type="entry name" value="MITOCHONDRIAL TRNA-SPECIFIC 2-THIOURIDYLASE 1"/>
    <property type="match status" value="1"/>
</dbReference>
<reference evidence="1" key="1">
    <citation type="journal article" date="2014" name="Front. Microbiol.">
        <title>High frequency of phylogenetically diverse reductive dehalogenase-homologous genes in deep subseafloor sedimentary metagenomes.</title>
        <authorList>
            <person name="Kawai M."/>
            <person name="Futagami T."/>
            <person name="Toyoda A."/>
            <person name="Takaki Y."/>
            <person name="Nishi S."/>
            <person name="Hori S."/>
            <person name="Arai W."/>
            <person name="Tsubouchi T."/>
            <person name="Morono Y."/>
            <person name="Uchiyama I."/>
            <person name="Ito T."/>
            <person name="Fujiyama A."/>
            <person name="Inagaki F."/>
            <person name="Takami H."/>
        </authorList>
    </citation>
    <scope>NUCLEOTIDE SEQUENCE</scope>
    <source>
        <strain evidence="1">Expedition CK06-06</strain>
    </source>
</reference>
<dbReference type="PANTHER" id="PTHR11933">
    <property type="entry name" value="TRNA 5-METHYLAMINOMETHYL-2-THIOURIDYLATE -METHYLTRANSFERASE"/>
    <property type="match status" value="1"/>
</dbReference>
<dbReference type="GO" id="GO:0016740">
    <property type="term" value="F:transferase activity"/>
    <property type="evidence" value="ECO:0007669"/>
    <property type="project" value="InterPro"/>
</dbReference>
<sequence length="207" mass="22850">MSGGVDSSVAAALLKEEGYQVIGVTMQIWPSDKQAYGDRFGGCCGLDAVEDAKKVAYKLGIPHYVMNFRDIFAQKVIADFCQEYSLGRTPNPCIRCNQYIKFDALLERAKGLGAGFVTTGHYARIEKDEARGIHLLKKGVDQGKDQSYVLYPVTQEQLRHILLPIGNLTKEKVREIAGELELPVEKEATCLEIPSGVRIEIISRGGD</sequence>
<accession>X1M7N9</accession>
<dbReference type="Pfam" id="PF03054">
    <property type="entry name" value="tRNA_Me_trans"/>
    <property type="match status" value="1"/>
</dbReference>
<dbReference type="AlphaFoldDB" id="X1M7N9"/>
<protein>
    <submittedName>
        <fullName evidence="1">Uncharacterized protein</fullName>
    </submittedName>
</protein>
<dbReference type="GO" id="GO:0002143">
    <property type="term" value="P:tRNA wobble position uridine thiolation"/>
    <property type="evidence" value="ECO:0007669"/>
    <property type="project" value="TreeGrafter"/>
</dbReference>
<gene>
    <name evidence="1" type="ORF">S06H3_18308</name>
</gene>
<dbReference type="SUPFAM" id="SSF52402">
    <property type="entry name" value="Adenine nucleotide alpha hydrolases-like"/>
    <property type="match status" value="1"/>
</dbReference>
<proteinExistence type="predicted"/>
<evidence type="ECO:0000313" key="1">
    <source>
        <dbReference type="EMBL" id="GAI14086.1"/>
    </source>
</evidence>
<name>X1M7N9_9ZZZZ</name>
<dbReference type="EMBL" id="BARV01009243">
    <property type="protein sequence ID" value="GAI14086.1"/>
    <property type="molecule type" value="Genomic_DNA"/>
</dbReference>
<dbReference type="InterPro" id="IPR014729">
    <property type="entry name" value="Rossmann-like_a/b/a_fold"/>
</dbReference>
<organism evidence="1">
    <name type="scientific">marine sediment metagenome</name>
    <dbReference type="NCBI Taxonomy" id="412755"/>
    <lineage>
        <taxon>unclassified sequences</taxon>
        <taxon>metagenomes</taxon>
        <taxon>ecological metagenomes</taxon>
    </lineage>
</organism>
<dbReference type="CDD" id="cd01998">
    <property type="entry name" value="MnmA_TRMU-like"/>
    <property type="match status" value="1"/>
</dbReference>